<dbReference type="InterPro" id="IPR036770">
    <property type="entry name" value="Ankyrin_rpt-contain_sf"/>
</dbReference>
<dbReference type="Proteomes" id="UP000807342">
    <property type="component" value="Unassembled WGS sequence"/>
</dbReference>
<gene>
    <name evidence="2" type="ORF">P691DRAFT_681493</name>
</gene>
<dbReference type="Gene3D" id="1.25.40.20">
    <property type="entry name" value="Ankyrin repeat-containing domain"/>
    <property type="match status" value="1"/>
</dbReference>
<feature type="region of interest" description="Disordered" evidence="1">
    <location>
        <begin position="214"/>
        <end position="241"/>
    </location>
</feature>
<organism evidence="2 3">
    <name type="scientific">Macrolepiota fuliginosa MF-IS2</name>
    <dbReference type="NCBI Taxonomy" id="1400762"/>
    <lineage>
        <taxon>Eukaryota</taxon>
        <taxon>Fungi</taxon>
        <taxon>Dikarya</taxon>
        <taxon>Basidiomycota</taxon>
        <taxon>Agaricomycotina</taxon>
        <taxon>Agaricomycetes</taxon>
        <taxon>Agaricomycetidae</taxon>
        <taxon>Agaricales</taxon>
        <taxon>Agaricineae</taxon>
        <taxon>Agaricaceae</taxon>
        <taxon>Macrolepiota</taxon>
    </lineage>
</organism>
<accession>A0A9P6BYF3</accession>
<dbReference type="EMBL" id="MU151631">
    <property type="protein sequence ID" value="KAF9442450.1"/>
    <property type="molecule type" value="Genomic_DNA"/>
</dbReference>
<sequence>MQQEYSGLRALPVELLYEVQLYALSPSLPCLSHHFLDVFRGSPISFRVQYLLASCANTAAPSHTADILSKALRYPLCTPPTLDLLCSHLETLSQSASALIIPHTSSLTPHQARRCEIPRRLFRSLAPRKDERDWRATDEPLPFLKCIISKGQSLAKLDTNSHQGYALTKAVHARHMPLIHFLLDMGASPAHKAGMAVKVAIKQKNLKMVKMLIERDGRDGPPAPCSTPSPKGKGKRRRLEDRVEVDQSMLKLAVKCNARDIIDYFAWEKGVVPDMQTLRTLTSLR</sequence>
<evidence type="ECO:0000313" key="2">
    <source>
        <dbReference type="EMBL" id="KAF9442450.1"/>
    </source>
</evidence>
<keyword evidence="3" id="KW-1185">Reference proteome</keyword>
<proteinExistence type="predicted"/>
<dbReference type="SUPFAM" id="SSF48403">
    <property type="entry name" value="Ankyrin repeat"/>
    <property type="match status" value="1"/>
</dbReference>
<comment type="caution">
    <text evidence="2">The sequence shown here is derived from an EMBL/GenBank/DDBJ whole genome shotgun (WGS) entry which is preliminary data.</text>
</comment>
<evidence type="ECO:0000256" key="1">
    <source>
        <dbReference type="SAM" id="MobiDB-lite"/>
    </source>
</evidence>
<dbReference type="OrthoDB" id="539213at2759"/>
<evidence type="ECO:0000313" key="3">
    <source>
        <dbReference type="Proteomes" id="UP000807342"/>
    </source>
</evidence>
<dbReference type="AlphaFoldDB" id="A0A9P6BYF3"/>
<name>A0A9P6BYF3_9AGAR</name>
<evidence type="ECO:0008006" key="4">
    <source>
        <dbReference type="Google" id="ProtNLM"/>
    </source>
</evidence>
<protein>
    <recommendedName>
        <fullName evidence="4">Ankyrin</fullName>
    </recommendedName>
</protein>
<reference evidence="2" key="1">
    <citation type="submission" date="2020-11" db="EMBL/GenBank/DDBJ databases">
        <authorList>
            <consortium name="DOE Joint Genome Institute"/>
            <person name="Ahrendt S."/>
            <person name="Riley R."/>
            <person name="Andreopoulos W."/>
            <person name="Labutti K."/>
            <person name="Pangilinan J."/>
            <person name="Ruiz-Duenas F.J."/>
            <person name="Barrasa J.M."/>
            <person name="Sanchez-Garcia M."/>
            <person name="Camarero S."/>
            <person name="Miyauchi S."/>
            <person name="Serrano A."/>
            <person name="Linde D."/>
            <person name="Babiker R."/>
            <person name="Drula E."/>
            <person name="Ayuso-Fernandez I."/>
            <person name="Pacheco R."/>
            <person name="Padilla G."/>
            <person name="Ferreira P."/>
            <person name="Barriuso J."/>
            <person name="Kellner H."/>
            <person name="Castanera R."/>
            <person name="Alfaro M."/>
            <person name="Ramirez L."/>
            <person name="Pisabarro A.G."/>
            <person name="Kuo A."/>
            <person name="Tritt A."/>
            <person name="Lipzen A."/>
            <person name="He G."/>
            <person name="Yan M."/>
            <person name="Ng V."/>
            <person name="Cullen D."/>
            <person name="Martin F."/>
            <person name="Rosso M.-N."/>
            <person name="Henrissat B."/>
            <person name="Hibbett D."/>
            <person name="Martinez A.T."/>
            <person name="Grigoriev I.V."/>
        </authorList>
    </citation>
    <scope>NUCLEOTIDE SEQUENCE</scope>
    <source>
        <strain evidence="2">MF-IS2</strain>
    </source>
</reference>